<dbReference type="InterPro" id="IPR029058">
    <property type="entry name" value="AB_hydrolase_fold"/>
</dbReference>
<evidence type="ECO:0000256" key="3">
    <source>
        <dbReference type="SAM" id="SignalP"/>
    </source>
</evidence>
<dbReference type="Gene3D" id="3.40.50.1820">
    <property type="entry name" value="alpha/beta hydrolase"/>
    <property type="match status" value="1"/>
</dbReference>
<keyword evidence="2" id="KW-0378">Hydrolase</keyword>
<evidence type="ECO:0000313" key="5">
    <source>
        <dbReference type="EMBL" id="KAK5987601.1"/>
    </source>
</evidence>
<keyword evidence="6" id="KW-1185">Reference proteome</keyword>
<feature type="domain" description="Fungal lipase-type" evidence="4">
    <location>
        <begin position="136"/>
        <end position="296"/>
    </location>
</feature>
<sequence length="412" mass="45501">MKGRISGLLWLLFWPVAIGSLLVRANYDQQKPLNNLDQQEAPSSTAISTPLFASLERFARLVDTSYCLGTTGIRKPFECLSRCKEFPNLTLVTAWSTGIFFGDSCGFIAVDHGSEQQPSNNASHGASATEEHGAIVVAFRGTYSITNTIVDLSTMPQKYVPYPSPDNGGDEPPKKPSHECTNCTVHMGFLHSWKNARDAVLPELKTLRDKYPNYPIQLVGHSLGGSVACLAALELKVSLGWDNVMVTTYGEPRVGNDGLASFIDDVFALRGDTDPENRMYRRVTHVDDPVPLLPPTEFGFRSHGGEIFISKSSLSPTENDVYFCTGDEDPQCSAGGDTSVRSVLHRLLHFFPTTKTSISSYAETMSFPTRLKLWQILFAHRDYFWRLGLCIPGGDPTNWGQNPYQPINPGEL</sequence>
<dbReference type="EMBL" id="JAVFKD010000016">
    <property type="protein sequence ID" value="KAK5987601.1"/>
    <property type="molecule type" value="Genomic_DNA"/>
</dbReference>
<feature type="signal peptide" evidence="3">
    <location>
        <begin position="1"/>
        <end position="19"/>
    </location>
</feature>
<dbReference type="InterPro" id="IPR051299">
    <property type="entry name" value="AB_hydrolase_lip/est"/>
</dbReference>
<reference evidence="5 6" key="1">
    <citation type="submission" date="2024-01" db="EMBL/GenBank/DDBJ databases">
        <title>Complete genome of Cladobotryum mycophilum ATHUM6906.</title>
        <authorList>
            <person name="Christinaki A.C."/>
            <person name="Myridakis A.I."/>
            <person name="Kouvelis V.N."/>
        </authorList>
    </citation>
    <scope>NUCLEOTIDE SEQUENCE [LARGE SCALE GENOMIC DNA]</scope>
    <source>
        <strain evidence="5 6">ATHUM6906</strain>
    </source>
</reference>
<gene>
    <name evidence="5" type="ORF">PT974_11733</name>
</gene>
<evidence type="ECO:0000256" key="2">
    <source>
        <dbReference type="ARBA" id="ARBA00022801"/>
    </source>
</evidence>
<comment type="caution">
    <text evidence="5">The sequence shown here is derived from an EMBL/GenBank/DDBJ whole genome shotgun (WGS) entry which is preliminary data.</text>
</comment>
<organism evidence="5 6">
    <name type="scientific">Cladobotryum mycophilum</name>
    <dbReference type="NCBI Taxonomy" id="491253"/>
    <lineage>
        <taxon>Eukaryota</taxon>
        <taxon>Fungi</taxon>
        <taxon>Dikarya</taxon>
        <taxon>Ascomycota</taxon>
        <taxon>Pezizomycotina</taxon>
        <taxon>Sordariomycetes</taxon>
        <taxon>Hypocreomycetidae</taxon>
        <taxon>Hypocreales</taxon>
        <taxon>Hypocreaceae</taxon>
        <taxon>Cladobotryum</taxon>
    </lineage>
</organism>
<evidence type="ECO:0000256" key="1">
    <source>
        <dbReference type="ARBA" id="ARBA00022729"/>
    </source>
</evidence>
<dbReference type="CDD" id="cd00519">
    <property type="entry name" value="Lipase_3"/>
    <property type="match status" value="1"/>
</dbReference>
<evidence type="ECO:0000313" key="6">
    <source>
        <dbReference type="Proteomes" id="UP001338125"/>
    </source>
</evidence>
<proteinExistence type="predicted"/>
<dbReference type="SUPFAM" id="SSF53474">
    <property type="entry name" value="alpha/beta-Hydrolases"/>
    <property type="match status" value="1"/>
</dbReference>
<feature type="chain" id="PRO_5047048361" evidence="3">
    <location>
        <begin position="20"/>
        <end position="412"/>
    </location>
</feature>
<accession>A0ABR0S701</accession>
<protein>
    <submittedName>
        <fullName evidence="5">Acetylxylan esterase</fullName>
    </submittedName>
</protein>
<evidence type="ECO:0000259" key="4">
    <source>
        <dbReference type="Pfam" id="PF01764"/>
    </source>
</evidence>
<dbReference type="PANTHER" id="PTHR46640">
    <property type="entry name" value="TRIACYLGLYCEROL LIPASE, PUTATIVE (AFU_ORTHOLOGUE AFUA_6G06510)-RELATED"/>
    <property type="match status" value="1"/>
</dbReference>
<dbReference type="InterPro" id="IPR002921">
    <property type="entry name" value="Fungal_lipase-type"/>
</dbReference>
<name>A0ABR0S701_9HYPO</name>
<dbReference type="PANTHER" id="PTHR46640:SF1">
    <property type="entry name" value="FUNGAL LIPASE-LIKE DOMAIN-CONTAINING PROTEIN-RELATED"/>
    <property type="match status" value="1"/>
</dbReference>
<dbReference type="Pfam" id="PF01764">
    <property type="entry name" value="Lipase_3"/>
    <property type="match status" value="1"/>
</dbReference>
<dbReference type="Proteomes" id="UP001338125">
    <property type="component" value="Unassembled WGS sequence"/>
</dbReference>
<keyword evidence="1 3" id="KW-0732">Signal</keyword>